<accession>A0A328P3M8</accession>
<gene>
    <name evidence="2" type="ORF">CA260_17855</name>
</gene>
<evidence type="ECO:0000256" key="1">
    <source>
        <dbReference type="SAM" id="Phobius"/>
    </source>
</evidence>
<organism evidence="2 3">
    <name type="scientific">Dyella jiangningensis</name>
    <dbReference type="NCBI Taxonomy" id="1379159"/>
    <lineage>
        <taxon>Bacteria</taxon>
        <taxon>Pseudomonadati</taxon>
        <taxon>Pseudomonadota</taxon>
        <taxon>Gammaproteobacteria</taxon>
        <taxon>Lysobacterales</taxon>
        <taxon>Rhodanobacteraceae</taxon>
        <taxon>Dyella</taxon>
    </lineage>
</organism>
<protein>
    <submittedName>
        <fullName evidence="2">Uncharacterized protein</fullName>
    </submittedName>
</protein>
<evidence type="ECO:0000313" key="2">
    <source>
        <dbReference type="EMBL" id="RAO75891.1"/>
    </source>
</evidence>
<keyword evidence="1" id="KW-0812">Transmembrane</keyword>
<reference evidence="2 3" key="1">
    <citation type="journal article" date="2018" name="Genet. Mol. Biol.">
        <title>The genome sequence of Dyella jiangningensis FCAV SCS01 from a lignocellulose-decomposing microbial consortium metagenome reveals potential for biotechnological applications.</title>
        <authorList>
            <person name="Desiderato J.G."/>
            <person name="Alvarenga D.O."/>
            <person name="Constancio M.T.L."/>
            <person name="Alves L.M.C."/>
            <person name="Varani A.M."/>
        </authorList>
    </citation>
    <scope>NUCLEOTIDE SEQUENCE [LARGE SCALE GENOMIC DNA]</scope>
    <source>
        <strain evidence="2 3">FCAV SCS01</strain>
    </source>
</reference>
<feature type="transmembrane region" description="Helical" evidence="1">
    <location>
        <begin position="38"/>
        <end position="58"/>
    </location>
</feature>
<keyword evidence="3" id="KW-1185">Reference proteome</keyword>
<feature type="transmembrane region" description="Helical" evidence="1">
    <location>
        <begin position="7"/>
        <end position="26"/>
    </location>
</feature>
<dbReference type="RefSeq" id="WP_111984350.1">
    <property type="nucleotide sequence ID" value="NZ_NFZS01000004.1"/>
</dbReference>
<keyword evidence="1" id="KW-0472">Membrane</keyword>
<comment type="caution">
    <text evidence="2">The sequence shown here is derived from an EMBL/GenBank/DDBJ whole genome shotgun (WGS) entry which is preliminary data.</text>
</comment>
<dbReference type="EMBL" id="NFZS01000004">
    <property type="protein sequence ID" value="RAO75891.1"/>
    <property type="molecule type" value="Genomic_DNA"/>
</dbReference>
<dbReference type="Proteomes" id="UP000248926">
    <property type="component" value="Unassembled WGS sequence"/>
</dbReference>
<evidence type="ECO:0000313" key="3">
    <source>
        <dbReference type="Proteomes" id="UP000248926"/>
    </source>
</evidence>
<keyword evidence="1" id="KW-1133">Transmembrane helix</keyword>
<dbReference type="AlphaFoldDB" id="A0A328P3M8"/>
<name>A0A328P3M8_9GAMM</name>
<sequence>MTWKLAGLYIMFAAFICWLVMLSYAVIIGPMSVLGHGIYIYIAAAAGFAIQLVTYVAARIARATNAARGHQQNNGFDSRH</sequence>
<proteinExistence type="predicted"/>